<reference evidence="1" key="2">
    <citation type="submission" date="2021-09" db="EMBL/GenBank/DDBJ databases">
        <authorList>
            <person name="Gilroy R."/>
        </authorList>
    </citation>
    <scope>NUCLEOTIDE SEQUENCE</scope>
    <source>
        <strain evidence="1">CHK171-7178</strain>
    </source>
</reference>
<gene>
    <name evidence="1" type="ORF">K8V56_17930</name>
</gene>
<dbReference type="EMBL" id="DYWT01000274">
    <property type="protein sequence ID" value="HJF33647.1"/>
    <property type="molecule type" value="Genomic_DNA"/>
</dbReference>
<name>A0A921G328_SPOPS</name>
<evidence type="ECO:0000313" key="1">
    <source>
        <dbReference type="EMBL" id="HJF33647.1"/>
    </source>
</evidence>
<dbReference type="SUPFAM" id="SSF52540">
    <property type="entry name" value="P-loop containing nucleoside triphosphate hydrolases"/>
    <property type="match status" value="1"/>
</dbReference>
<accession>A0A921G328</accession>
<evidence type="ECO:0008006" key="3">
    <source>
        <dbReference type="Google" id="ProtNLM"/>
    </source>
</evidence>
<dbReference type="AlphaFoldDB" id="A0A921G328"/>
<proteinExistence type="predicted"/>
<comment type="caution">
    <text evidence="1">The sequence shown here is derived from an EMBL/GenBank/DDBJ whole genome shotgun (WGS) entry which is preliminary data.</text>
</comment>
<reference evidence="1" key="1">
    <citation type="journal article" date="2021" name="PeerJ">
        <title>Extensive microbial diversity within the chicken gut microbiome revealed by metagenomics and culture.</title>
        <authorList>
            <person name="Gilroy R."/>
            <person name="Ravi A."/>
            <person name="Getino M."/>
            <person name="Pursley I."/>
            <person name="Horton D.L."/>
            <person name="Alikhan N.F."/>
            <person name="Baker D."/>
            <person name="Gharbi K."/>
            <person name="Hall N."/>
            <person name="Watson M."/>
            <person name="Adriaenssens E.M."/>
            <person name="Foster-Nyarko E."/>
            <person name="Jarju S."/>
            <person name="Secka A."/>
            <person name="Antonio M."/>
            <person name="Oren A."/>
            <person name="Chaudhuri R.R."/>
            <person name="La Ragione R."/>
            <person name="Hildebrand F."/>
            <person name="Pallen M.J."/>
        </authorList>
    </citation>
    <scope>NUCLEOTIDE SEQUENCE</scope>
    <source>
        <strain evidence="1">CHK171-7178</strain>
    </source>
</reference>
<organism evidence="1 2">
    <name type="scientific">Sporosarcina psychrophila</name>
    <name type="common">Bacillus psychrophilus</name>
    <dbReference type="NCBI Taxonomy" id="1476"/>
    <lineage>
        <taxon>Bacteria</taxon>
        <taxon>Bacillati</taxon>
        <taxon>Bacillota</taxon>
        <taxon>Bacilli</taxon>
        <taxon>Bacillales</taxon>
        <taxon>Caryophanaceae</taxon>
        <taxon>Sporosarcina</taxon>
    </lineage>
</organism>
<protein>
    <recommendedName>
        <fullName evidence="3">Replication origin-binding protein domain-containing protein</fullName>
    </recommendedName>
</protein>
<sequence>MTIINVVDAPCGYGKTSWAIKYMNSMPKDSHQFIYVTPFLEEVERVKSSVTNRQFYDPLAKDGETKLDDLHKMLGEGKDICTTHALFQMANQQTKELLRVNRYTLILDEVINVIEQVKLKKDDIKFLEKAEAISTVLRENGLKYISWNEDIKDYDTQYNKVKNIALTNNLMICEDSALIWNFPCEIFSSFHNVFLLTYMFKGQIQKAYYDLHKVGYRYLSVKMVDKEYELVPYTDRNPYDKKQLQENINIYEGHLNEIGGRAYSLSSSWFKKPDKKDLIVVLKKNARNYLMNINSAKSEAVMWTTVKGDSIKGGNKGKISSKVAPRGYSKSFVPMNSRATNQYNERYILAYLVNRFMNPILTRFFEQYNVEIDQDTWALSELIQWVWRSRIRENESINIYIPSNRMRGLLKSYLNNDRFEEAPKNAIVDELSGDWNI</sequence>
<dbReference type="InterPro" id="IPR027417">
    <property type="entry name" value="P-loop_NTPase"/>
</dbReference>
<evidence type="ECO:0000313" key="2">
    <source>
        <dbReference type="Proteomes" id="UP000698173"/>
    </source>
</evidence>
<dbReference type="Proteomes" id="UP000698173">
    <property type="component" value="Unassembled WGS sequence"/>
</dbReference>